<dbReference type="Proteomes" id="UP000004471">
    <property type="component" value="Unassembled WGS sequence"/>
</dbReference>
<organism evidence="1 2">
    <name type="scientific">Pseudomonas syringae pv. japonica str. M301072</name>
    <dbReference type="NCBI Taxonomy" id="629262"/>
    <lineage>
        <taxon>Bacteria</taxon>
        <taxon>Pseudomonadati</taxon>
        <taxon>Pseudomonadota</taxon>
        <taxon>Gammaproteobacteria</taxon>
        <taxon>Pseudomonadales</taxon>
        <taxon>Pseudomonadaceae</taxon>
        <taxon>Pseudomonas</taxon>
        <taxon>Pseudomonas syringae</taxon>
    </lineage>
</organism>
<dbReference type="EMBL" id="AEAH01000168">
    <property type="protein sequence ID" value="EGH28235.1"/>
    <property type="molecule type" value="Genomic_DNA"/>
</dbReference>
<gene>
    <name evidence="1" type="ORF">PSYJA_04204</name>
</gene>
<evidence type="ECO:0000313" key="2">
    <source>
        <dbReference type="Proteomes" id="UP000004471"/>
    </source>
</evidence>
<comment type="caution">
    <text evidence="1">The sequence shown here is derived from an EMBL/GenBank/DDBJ whole genome shotgun (WGS) entry which is preliminary data.</text>
</comment>
<evidence type="ECO:0000313" key="1">
    <source>
        <dbReference type="EMBL" id="EGH28235.1"/>
    </source>
</evidence>
<dbReference type="HOGENOM" id="CLU_2078082_0_0_6"/>
<sequence>MLDLSLTGKAPEPPHLQLIKDKSPEWLLHAAPATHATLRKALRRPLRWLAGARKSSPDQLAELQRLYAEHREYEQQVRPTLDSLSTLENFARPLLTAAIKDRFGLEVDVANTWLFHAS</sequence>
<dbReference type="AlphaFoldDB" id="F3FDE9"/>
<protein>
    <submittedName>
        <fullName evidence="1">Leucine-rich repeat-containing protein</fullName>
    </submittedName>
</protein>
<feature type="non-terminal residue" evidence="1">
    <location>
        <position position="118"/>
    </location>
</feature>
<proteinExistence type="predicted"/>
<reference evidence="1 2" key="1">
    <citation type="journal article" date="2011" name="PLoS Pathog.">
        <title>Dynamic evolution of pathogenicity revealed by sequencing and comparative genomics of 19 Pseudomonas syringae isolates.</title>
        <authorList>
            <person name="Baltrus D.A."/>
            <person name="Nishimura M.T."/>
            <person name="Romanchuk A."/>
            <person name="Chang J.H."/>
            <person name="Mukhtar M.S."/>
            <person name="Cherkis K."/>
            <person name="Roach J."/>
            <person name="Grant S.R."/>
            <person name="Jones C.D."/>
            <person name="Dangl J.L."/>
        </authorList>
    </citation>
    <scope>NUCLEOTIDE SEQUENCE [LARGE SCALE GENOMIC DNA]</scope>
    <source>
        <strain evidence="2">M301072PT</strain>
    </source>
</reference>
<accession>F3FDE9</accession>
<name>F3FDE9_PSESX</name>